<dbReference type="SUPFAM" id="SSF56349">
    <property type="entry name" value="DNA breaking-rejoining enzymes"/>
    <property type="match status" value="1"/>
</dbReference>
<evidence type="ECO:0000256" key="4">
    <source>
        <dbReference type="ARBA" id="ARBA00023172"/>
    </source>
</evidence>
<dbReference type="Pfam" id="PF13356">
    <property type="entry name" value="Arm-DNA-bind_3"/>
    <property type="match status" value="1"/>
</dbReference>
<dbReference type="InterPro" id="IPR011010">
    <property type="entry name" value="DNA_brk_join_enz"/>
</dbReference>
<dbReference type="InterPro" id="IPR002104">
    <property type="entry name" value="Integrase_catalytic"/>
</dbReference>
<dbReference type="GO" id="GO:0006310">
    <property type="term" value="P:DNA recombination"/>
    <property type="evidence" value="ECO:0007669"/>
    <property type="project" value="UniProtKB-KW"/>
</dbReference>
<evidence type="ECO:0000313" key="6">
    <source>
        <dbReference type="EMBL" id="AOZ68586.1"/>
    </source>
</evidence>
<dbReference type="InterPro" id="IPR038488">
    <property type="entry name" value="Integrase_DNA-bd_sf"/>
</dbReference>
<keyword evidence="3" id="KW-0238">DNA-binding</keyword>
<dbReference type="InterPro" id="IPR053876">
    <property type="entry name" value="Phage_int_M"/>
</dbReference>
<keyword evidence="4" id="KW-0233">DNA recombination</keyword>
<keyword evidence="7" id="KW-1185">Reference proteome</keyword>
<name>A0A1D9M9P4_9RHOB</name>
<dbReference type="Proteomes" id="UP000176562">
    <property type="component" value="Chromosome"/>
</dbReference>
<dbReference type="KEGG" id="rhp:LPB142_04020"/>
<protein>
    <recommendedName>
        <fullName evidence="5">Tyr recombinase domain-containing protein</fullName>
    </recommendedName>
</protein>
<dbReference type="PANTHER" id="PTHR30629:SF2">
    <property type="entry name" value="PROPHAGE INTEGRASE INTS-RELATED"/>
    <property type="match status" value="1"/>
</dbReference>
<keyword evidence="2" id="KW-0229">DNA integration</keyword>
<comment type="similarity">
    <text evidence="1">Belongs to the 'phage' integrase family.</text>
</comment>
<dbReference type="Pfam" id="PF22022">
    <property type="entry name" value="Phage_int_M"/>
    <property type="match status" value="1"/>
</dbReference>
<dbReference type="Gene3D" id="1.10.150.130">
    <property type="match status" value="1"/>
</dbReference>
<gene>
    <name evidence="6" type="ORF">LPB142_04020</name>
</gene>
<evidence type="ECO:0000256" key="1">
    <source>
        <dbReference type="ARBA" id="ARBA00008857"/>
    </source>
</evidence>
<dbReference type="Pfam" id="PF00589">
    <property type="entry name" value="Phage_integrase"/>
    <property type="match status" value="1"/>
</dbReference>
<dbReference type="Gene3D" id="3.30.160.390">
    <property type="entry name" value="Integrase, DNA-binding domain"/>
    <property type="match status" value="1"/>
</dbReference>
<evidence type="ECO:0000256" key="2">
    <source>
        <dbReference type="ARBA" id="ARBA00022908"/>
    </source>
</evidence>
<proteinExistence type="inferred from homology"/>
<dbReference type="GO" id="GO:0015074">
    <property type="term" value="P:DNA integration"/>
    <property type="evidence" value="ECO:0007669"/>
    <property type="project" value="UniProtKB-KW"/>
</dbReference>
<evidence type="ECO:0000256" key="3">
    <source>
        <dbReference type="ARBA" id="ARBA00023125"/>
    </source>
</evidence>
<dbReference type="RefSeq" id="WP_071165587.1">
    <property type="nucleotide sequence ID" value="NZ_CP017781.1"/>
</dbReference>
<dbReference type="Gene3D" id="1.10.443.10">
    <property type="entry name" value="Intergrase catalytic core"/>
    <property type="match status" value="1"/>
</dbReference>
<feature type="domain" description="Tyr recombinase" evidence="5">
    <location>
        <begin position="207"/>
        <end position="384"/>
    </location>
</feature>
<accession>A0A1D9M9P4</accession>
<dbReference type="InterPro" id="IPR013762">
    <property type="entry name" value="Integrase-like_cat_sf"/>
</dbReference>
<dbReference type="AlphaFoldDB" id="A0A1D9M9P4"/>
<organism evidence="6 7">
    <name type="scientific">Rhodobacter xanthinilyticus</name>
    <dbReference type="NCBI Taxonomy" id="1850250"/>
    <lineage>
        <taxon>Bacteria</taxon>
        <taxon>Pseudomonadati</taxon>
        <taxon>Pseudomonadota</taxon>
        <taxon>Alphaproteobacteria</taxon>
        <taxon>Rhodobacterales</taxon>
        <taxon>Rhodobacter group</taxon>
        <taxon>Rhodobacter</taxon>
    </lineage>
</organism>
<dbReference type="EMBL" id="CP017781">
    <property type="protein sequence ID" value="AOZ68586.1"/>
    <property type="molecule type" value="Genomic_DNA"/>
</dbReference>
<dbReference type="GO" id="GO:0003677">
    <property type="term" value="F:DNA binding"/>
    <property type="evidence" value="ECO:0007669"/>
    <property type="project" value="UniProtKB-KW"/>
</dbReference>
<dbReference type="PANTHER" id="PTHR30629">
    <property type="entry name" value="PROPHAGE INTEGRASE"/>
    <property type="match status" value="1"/>
</dbReference>
<dbReference type="InterPro" id="IPR025166">
    <property type="entry name" value="Integrase_DNA_bind_dom"/>
</dbReference>
<evidence type="ECO:0000259" key="5">
    <source>
        <dbReference type="PROSITE" id="PS51898"/>
    </source>
</evidence>
<evidence type="ECO:0000313" key="7">
    <source>
        <dbReference type="Proteomes" id="UP000176562"/>
    </source>
</evidence>
<reference evidence="6 7" key="1">
    <citation type="submission" date="2016-10" db="EMBL/GenBank/DDBJ databases">
        <title>Rhodobacter sp. LPB0142, isolated from sea water.</title>
        <authorList>
            <person name="Kim E."/>
            <person name="Yi H."/>
        </authorList>
    </citation>
    <scope>NUCLEOTIDE SEQUENCE [LARGE SCALE GENOMIC DNA]</scope>
    <source>
        <strain evidence="6 7">LPB0142</strain>
    </source>
</reference>
<dbReference type="CDD" id="cd00801">
    <property type="entry name" value="INT_P4_C"/>
    <property type="match status" value="1"/>
</dbReference>
<dbReference type="PROSITE" id="PS51898">
    <property type="entry name" value="TYR_RECOMBINASE"/>
    <property type="match status" value="1"/>
</dbReference>
<dbReference type="InterPro" id="IPR050808">
    <property type="entry name" value="Phage_Integrase"/>
</dbReference>
<dbReference type="InterPro" id="IPR010998">
    <property type="entry name" value="Integrase_recombinase_N"/>
</dbReference>
<sequence>MKLKANQIANLDIGKRHSDGGGLYIELRKGGTGSWLYRYTVNGRANWMSLGAYPEVSLSRARELAAEKRGLKSTGVDPVKAKRQAARQSITVEEAVREYWKLKCTGLAKAEGWIRMFEIHAFPKIGSKGVADLTSEDVVRVLKPLWKSKDAVGDGETGYPTAKRILTRLRLVLTHAKFKDPRVDPFIIDVAREALPKVEWEEEHHPSLPWAQAPDLWVSMLDSVAGEGLRMIILTGLRVACVTKAEWSEVDFDAGVWTVPRGRVKGWNAGFRVPLTRPMTDVLKRVQKATGTQKHIFHSPTAWKKGFISENTWNKWLEENGWKDADGRPATAHGFRSTFRDWAAKHGWARDLAEHSIQHVSAKGTKVERAYWREDRLEDRAELMMAWNDFVVGKEVAQRMAAGARQRALDRLDEVVLADGRTLREAEEWARYDGLEGEVDASQPADD</sequence>